<organism evidence="2 3">
    <name type="scientific">Lachnellula hyalina</name>
    <dbReference type="NCBI Taxonomy" id="1316788"/>
    <lineage>
        <taxon>Eukaryota</taxon>
        <taxon>Fungi</taxon>
        <taxon>Dikarya</taxon>
        <taxon>Ascomycota</taxon>
        <taxon>Pezizomycotina</taxon>
        <taxon>Leotiomycetes</taxon>
        <taxon>Helotiales</taxon>
        <taxon>Lachnaceae</taxon>
        <taxon>Lachnellula</taxon>
    </lineage>
</organism>
<name>A0A8H8QWD4_9HELO</name>
<protein>
    <submittedName>
        <fullName evidence="2">Uncharacterized protein</fullName>
    </submittedName>
</protein>
<dbReference type="RefSeq" id="XP_031002178.1">
    <property type="nucleotide sequence ID" value="XM_031152534.1"/>
</dbReference>
<feature type="compositionally biased region" description="Acidic residues" evidence="1">
    <location>
        <begin position="80"/>
        <end position="102"/>
    </location>
</feature>
<dbReference type="OrthoDB" id="5380548at2759"/>
<sequence>MSVDHVGQIDDFPIKPLEQHSFLLTGFSRHRPCRLSSRGMTASATAEASPTHRATRIQSQHGTAINAEAITSQRSKLFSLDDDGGLSDSDPDSNDDDGCSSEDEQRRSHTSKHSRWSDLDEQRLLAYKLDPQYVHAGTWSGPEATKLPPAGVQVVAEGLCAYLSFDICWDECLRKTLSFCRPVHRGAGTVAGSGVESEATRMGSDAGRNMEKLTSEAGMRRDVFIGNN</sequence>
<accession>A0A8H8QWD4</accession>
<dbReference type="Proteomes" id="UP000431533">
    <property type="component" value="Unassembled WGS sequence"/>
</dbReference>
<dbReference type="EMBL" id="QGMH01000184">
    <property type="protein sequence ID" value="TVY23390.1"/>
    <property type="molecule type" value="Genomic_DNA"/>
</dbReference>
<comment type="caution">
    <text evidence="2">The sequence shown here is derived from an EMBL/GenBank/DDBJ whole genome shotgun (WGS) entry which is preliminary data.</text>
</comment>
<feature type="region of interest" description="Disordered" evidence="1">
    <location>
        <begin position="35"/>
        <end position="61"/>
    </location>
</feature>
<evidence type="ECO:0000256" key="1">
    <source>
        <dbReference type="SAM" id="MobiDB-lite"/>
    </source>
</evidence>
<feature type="compositionally biased region" description="Polar residues" evidence="1">
    <location>
        <begin position="38"/>
        <end position="48"/>
    </location>
</feature>
<feature type="region of interest" description="Disordered" evidence="1">
    <location>
        <begin position="80"/>
        <end position="115"/>
    </location>
</feature>
<evidence type="ECO:0000313" key="3">
    <source>
        <dbReference type="Proteomes" id="UP000431533"/>
    </source>
</evidence>
<proteinExistence type="predicted"/>
<dbReference type="GeneID" id="41987803"/>
<evidence type="ECO:0000313" key="2">
    <source>
        <dbReference type="EMBL" id="TVY23390.1"/>
    </source>
</evidence>
<gene>
    <name evidence="2" type="ORF">LHYA1_G007605</name>
</gene>
<dbReference type="AlphaFoldDB" id="A0A8H8QWD4"/>
<keyword evidence="3" id="KW-1185">Reference proteome</keyword>
<reference evidence="2 3" key="1">
    <citation type="submission" date="2018-05" db="EMBL/GenBank/DDBJ databases">
        <title>Genome sequencing and assembly of the regulated plant pathogen Lachnellula willkommii and related sister species for the development of diagnostic species identification markers.</title>
        <authorList>
            <person name="Giroux E."/>
            <person name="Bilodeau G."/>
        </authorList>
    </citation>
    <scope>NUCLEOTIDE SEQUENCE [LARGE SCALE GENOMIC DNA]</scope>
    <source>
        <strain evidence="2 3">CBS 185.66</strain>
    </source>
</reference>